<feature type="compositionally biased region" description="Basic and acidic residues" evidence="1">
    <location>
        <begin position="105"/>
        <end position="114"/>
    </location>
</feature>
<dbReference type="RefSeq" id="WP_284351165.1">
    <property type="nucleotide sequence ID" value="NZ_BRXS01000005.1"/>
</dbReference>
<name>A0AA37V1S5_9BACT</name>
<comment type="caution">
    <text evidence="2">The sequence shown here is derived from an EMBL/GenBank/DDBJ whole genome shotgun (WGS) entry which is preliminary data.</text>
</comment>
<evidence type="ECO:0000313" key="2">
    <source>
        <dbReference type="EMBL" id="GLC26710.1"/>
    </source>
</evidence>
<dbReference type="EMBL" id="BRXS01000005">
    <property type="protein sequence ID" value="GLC26710.1"/>
    <property type="molecule type" value="Genomic_DNA"/>
</dbReference>
<proteinExistence type="predicted"/>
<evidence type="ECO:0000256" key="1">
    <source>
        <dbReference type="SAM" id="MobiDB-lite"/>
    </source>
</evidence>
<accession>A0AA37V1S5</accession>
<feature type="compositionally biased region" description="Basic and acidic residues" evidence="1">
    <location>
        <begin position="1"/>
        <end position="30"/>
    </location>
</feature>
<gene>
    <name evidence="2" type="ORF">rosag_32230</name>
</gene>
<dbReference type="Proteomes" id="UP001161325">
    <property type="component" value="Unassembled WGS sequence"/>
</dbReference>
<dbReference type="AlphaFoldDB" id="A0AA37V1S5"/>
<feature type="region of interest" description="Disordered" evidence="1">
    <location>
        <begin position="1"/>
        <end position="114"/>
    </location>
</feature>
<sequence length="114" mass="12034">MSDRPQPEKGPRPPRGDHAQGERIDAEAPERVASAESRAHGTHGKGDDREQLIDEQAVDTGDDPQLRNAGGGGNRAPEPNAFRENSEGRMGGPGWGSEAAGGSSVDRRPNDRSA</sequence>
<reference evidence="2" key="1">
    <citation type="submission" date="2022-08" db="EMBL/GenBank/DDBJ databases">
        <title>Draft genome sequencing of Roseisolibacter agri AW1220.</title>
        <authorList>
            <person name="Tobiishi Y."/>
            <person name="Tonouchi A."/>
        </authorList>
    </citation>
    <scope>NUCLEOTIDE SEQUENCE</scope>
    <source>
        <strain evidence="2">AW1220</strain>
    </source>
</reference>
<organism evidence="2 3">
    <name type="scientific">Roseisolibacter agri</name>
    <dbReference type="NCBI Taxonomy" id="2014610"/>
    <lineage>
        <taxon>Bacteria</taxon>
        <taxon>Pseudomonadati</taxon>
        <taxon>Gemmatimonadota</taxon>
        <taxon>Gemmatimonadia</taxon>
        <taxon>Gemmatimonadales</taxon>
        <taxon>Gemmatimonadaceae</taxon>
        <taxon>Roseisolibacter</taxon>
    </lineage>
</organism>
<evidence type="ECO:0000313" key="3">
    <source>
        <dbReference type="Proteomes" id="UP001161325"/>
    </source>
</evidence>
<keyword evidence="3" id="KW-1185">Reference proteome</keyword>
<protein>
    <submittedName>
        <fullName evidence="2">Uncharacterized protein</fullName>
    </submittedName>
</protein>